<evidence type="ECO:0000313" key="10">
    <source>
        <dbReference type="Ensembl" id="ENSLBEP00000004056.1"/>
    </source>
</evidence>
<dbReference type="CDD" id="cd18938">
    <property type="entry name" value="bHLH_TS_Mesp"/>
    <property type="match status" value="1"/>
</dbReference>
<evidence type="ECO:0000256" key="3">
    <source>
        <dbReference type="ARBA" id="ARBA00022976"/>
    </source>
</evidence>
<dbReference type="GO" id="GO:0032525">
    <property type="term" value="P:somite rostral/caudal axis specification"/>
    <property type="evidence" value="ECO:0007669"/>
    <property type="project" value="TreeGrafter"/>
</dbReference>
<dbReference type="GO" id="GO:0000978">
    <property type="term" value="F:RNA polymerase II cis-regulatory region sequence-specific DNA binding"/>
    <property type="evidence" value="ECO:0007669"/>
    <property type="project" value="TreeGrafter"/>
</dbReference>
<dbReference type="PANTHER" id="PTHR20937:SF6">
    <property type="entry name" value="MESODERM POSTERIOR PROTEIN 1"/>
    <property type="match status" value="1"/>
</dbReference>
<keyword evidence="5" id="KW-0238">DNA-binding</keyword>
<dbReference type="FunFam" id="4.10.280.10:FF:000047">
    <property type="entry name" value="mesoderm posterior protein 1"/>
    <property type="match status" value="1"/>
</dbReference>
<keyword evidence="4" id="KW-0805">Transcription regulation</keyword>
<evidence type="ECO:0000259" key="9">
    <source>
        <dbReference type="PROSITE" id="PS50888"/>
    </source>
</evidence>
<dbReference type="GO" id="GO:0000981">
    <property type="term" value="F:DNA-binding transcription factor activity, RNA polymerase II-specific"/>
    <property type="evidence" value="ECO:0007669"/>
    <property type="project" value="TreeGrafter"/>
</dbReference>
<proteinExistence type="predicted"/>
<dbReference type="Gene3D" id="4.10.280.10">
    <property type="entry name" value="Helix-loop-helix DNA-binding domain"/>
    <property type="match status" value="1"/>
</dbReference>
<reference evidence="10" key="2">
    <citation type="submission" date="2025-09" db="UniProtKB">
        <authorList>
            <consortium name="Ensembl"/>
        </authorList>
    </citation>
    <scope>IDENTIFICATION</scope>
</reference>
<feature type="domain" description="BHLH" evidence="9">
    <location>
        <begin position="115"/>
        <end position="169"/>
    </location>
</feature>
<dbReference type="GO" id="GO:0003007">
    <property type="term" value="P:heart morphogenesis"/>
    <property type="evidence" value="ECO:0007669"/>
    <property type="project" value="TreeGrafter"/>
</dbReference>
<dbReference type="InterPro" id="IPR040259">
    <property type="entry name" value="Mesogenin/MesP"/>
</dbReference>
<evidence type="ECO:0000256" key="2">
    <source>
        <dbReference type="ARBA" id="ARBA00022473"/>
    </source>
</evidence>
<sequence>MDVSHCSALQLQDNSFLFDCESLLDKCYDPLAFDPAADPGYFSAGSSLSPTSSVDSFCFSPASLQSSSNEQDALDCFVFKSPVAPHLSNETQQSCSSKTASTTTAKKSRSRYPGKKRQTASEREKLRMRDLTKAMHHLRNYLPASVAPAGQTLTKIDTLRLTIRYISHLSAQLGLSEEALEQRASSGSVEHLLQCVFNQNLQTCETSTHSICASVNSLIEYMVPVGSDEVPRQRLTDGVCSDISDGESSILLTDLLWVQTILQIPATHSHSEDFADGGGWYRFN</sequence>
<name>A0A3Q3EDC4_9LABR</name>
<dbReference type="GO" id="GO:0005634">
    <property type="term" value="C:nucleus"/>
    <property type="evidence" value="ECO:0007669"/>
    <property type="project" value="UniProtKB-SubCell"/>
</dbReference>
<feature type="compositionally biased region" description="Low complexity" evidence="8">
    <location>
        <begin position="91"/>
        <end position="105"/>
    </location>
</feature>
<dbReference type="GO" id="GO:0007219">
    <property type="term" value="P:Notch signaling pathway"/>
    <property type="evidence" value="ECO:0007669"/>
    <property type="project" value="UniProtKB-KW"/>
</dbReference>
<dbReference type="AlphaFoldDB" id="A0A3Q3EDC4"/>
<reference evidence="10" key="1">
    <citation type="submission" date="2025-08" db="UniProtKB">
        <authorList>
            <consortium name="Ensembl"/>
        </authorList>
    </citation>
    <scope>IDENTIFICATION</scope>
</reference>
<keyword evidence="7" id="KW-0539">Nucleus</keyword>
<keyword evidence="2" id="KW-0217">Developmental protein</keyword>
<comment type="subcellular location">
    <subcellularLocation>
        <location evidence="1">Nucleus</location>
    </subcellularLocation>
</comment>
<keyword evidence="6" id="KW-0804">Transcription</keyword>
<dbReference type="PROSITE" id="PS50888">
    <property type="entry name" value="BHLH"/>
    <property type="match status" value="1"/>
</dbReference>
<evidence type="ECO:0000256" key="5">
    <source>
        <dbReference type="ARBA" id="ARBA00023125"/>
    </source>
</evidence>
<evidence type="ECO:0000256" key="6">
    <source>
        <dbReference type="ARBA" id="ARBA00023163"/>
    </source>
</evidence>
<dbReference type="Proteomes" id="UP000261660">
    <property type="component" value="Unplaced"/>
</dbReference>
<dbReference type="InParanoid" id="A0A3Q3EDC4"/>
<dbReference type="STRING" id="56723.ENSLBEP00000004056"/>
<evidence type="ECO:0000256" key="4">
    <source>
        <dbReference type="ARBA" id="ARBA00023015"/>
    </source>
</evidence>
<protein>
    <submittedName>
        <fullName evidence="10">Mesoderm posterior aa</fullName>
    </submittedName>
</protein>
<feature type="compositionally biased region" description="Basic residues" evidence="8">
    <location>
        <begin position="106"/>
        <end position="118"/>
    </location>
</feature>
<dbReference type="SMART" id="SM00353">
    <property type="entry name" value="HLH"/>
    <property type="match status" value="1"/>
</dbReference>
<keyword evidence="11" id="KW-1185">Reference proteome</keyword>
<evidence type="ECO:0000256" key="1">
    <source>
        <dbReference type="ARBA" id="ARBA00004123"/>
    </source>
</evidence>
<dbReference type="GO" id="GO:0046983">
    <property type="term" value="F:protein dimerization activity"/>
    <property type="evidence" value="ECO:0007669"/>
    <property type="project" value="InterPro"/>
</dbReference>
<dbReference type="PANTHER" id="PTHR20937">
    <property type="entry name" value="IP14615P"/>
    <property type="match status" value="1"/>
</dbReference>
<dbReference type="Pfam" id="PF00010">
    <property type="entry name" value="HLH"/>
    <property type="match status" value="1"/>
</dbReference>
<keyword evidence="3" id="KW-0914">Notch signaling pathway</keyword>
<dbReference type="Ensembl" id="ENSLBET00000004268.1">
    <property type="protein sequence ID" value="ENSLBEP00000004056.1"/>
    <property type="gene ID" value="ENSLBEG00000003128.1"/>
</dbReference>
<dbReference type="SUPFAM" id="SSF47459">
    <property type="entry name" value="HLH, helix-loop-helix DNA-binding domain"/>
    <property type="match status" value="1"/>
</dbReference>
<evidence type="ECO:0000256" key="7">
    <source>
        <dbReference type="ARBA" id="ARBA00023242"/>
    </source>
</evidence>
<feature type="region of interest" description="Disordered" evidence="8">
    <location>
        <begin position="88"/>
        <end position="125"/>
    </location>
</feature>
<organism evidence="10 11">
    <name type="scientific">Labrus bergylta</name>
    <name type="common">ballan wrasse</name>
    <dbReference type="NCBI Taxonomy" id="56723"/>
    <lineage>
        <taxon>Eukaryota</taxon>
        <taxon>Metazoa</taxon>
        <taxon>Chordata</taxon>
        <taxon>Craniata</taxon>
        <taxon>Vertebrata</taxon>
        <taxon>Euteleostomi</taxon>
        <taxon>Actinopterygii</taxon>
        <taxon>Neopterygii</taxon>
        <taxon>Teleostei</taxon>
        <taxon>Neoteleostei</taxon>
        <taxon>Acanthomorphata</taxon>
        <taxon>Eupercaria</taxon>
        <taxon>Labriformes</taxon>
        <taxon>Labridae</taxon>
        <taxon>Labrus</taxon>
    </lineage>
</organism>
<evidence type="ECO:0000256" key="8">
    <source>
        <dbReference type="SAM" id="MobiDB-lite"/>
    </source>
</evidence>
<dbReference type="GeneTree" id="ENSGT00530000063712"/>
<accession>A0A3Q3EDC4</accession>
<dbReference type="GO" id="GO:0001707">
    <property type="term" value="P:mesoderm formation"/>
    <property type="evidence" value="ECO:0007669"/>
    <property type="project" value="TreeGrafter"/>
</dbReference>
<dbReference type="InterPro" id="IPR036638">
    <property type="entry name" value="HLH_DNA-bd_sf"/>
</dbReference>
<evidence type="ECO:0000313" key="11">
    <source>
        <dbReference type="Proteomes" id="UP000261660"/>
    </source>
</evidence>
<dbReference type="InterPro" id="IPR011598">
    <property type="entry name" value="bHLH_dom"/>
</dbReference>